<dbReference type="PANTHER" id="PTHR11011">
    <property type="entry name" value="MALE STERILITY PROTEIN 2-RELATED"/>
    <property type="match status" value="1"/>
</dbReference>
<dbReference type="GO" id="GO:0035336">
    <property type="term" value="P:long-chain fatty-acyl-CoA metabolic process"/>
    <property type="evidence" value="ECO:0007669"/>
    <property type="project" value="TreeGrafter"/>
</dbReference>
<keyword evidence="1" id="KW-0521">NADP</keyword>
<evidence type="ECO:0000256" key="1">
    <source>
        <dbReference type="RuleBase" id="RU363097"/>
    </source>
</evidence>
<dbReference type="InterPro" id="IPR026055">
    <property type="entry name" value="FAR"/>
</dbReference>
<evidence type="ECO:0000313" key="3">
    <source>
        <dbReference type="EMBL" id="CAD7204094.1"/>
    </source>
</evidence>
<dbReference type="PANTHER" id="PTHR11011:SF45">
    <property type="entry name" value="FATTY ACYL-COA REDUCTASE CG8306-RELATED"/>
    <property type="match status" value="1"/>
</dbReference>
<comment type="function">
    <text evidence="1">Catalyzes the reduction of fatty acyl-CoA to fatty alcohols.</text>
</comment>
<evidence type="ECO:0000259" key="2">
    <source>
        <dbReference type="Pfam" id="PF07993"/>
    </source>
</evidence>
<feature type="domain" description="Thioester reductase (TE)" evidence="2">
    <location>
        <begin position="124"/>
        <end position="218"/>
    </location>
</feature>
<feature type="domain" description="Thioester reductase (TE)" evidence="2">
    <location>
        <begin position="28"/>
        <end position="74"/>
    </location>
</feature>
<dbReference type="EC" id="1.2.1.84" evidence="1"/>
<name>A0A7R8VV87_TIMDO</name>
<dbReference type="InterPro" id="IPR013120">
    <property type="entry name" value="FAR_NAD-bd"/>
</dbReference>
<dbReference type="EMBL" id="OA571644">
    <property type="protein sequence ID" value="CAD7204094.1"/>
    <property type="molecule type" value="Genomic_DNA"/>
</dbReference>
<dbReference type="InterPro" id="IPR036291">
    <property type="entry name" value="NAD(P)-bd_dom_sf"/>
</dbReference>
<accession>A0A7R8VV87</accession>
<dbReference type="Pfam" id="PF07993">
    <property type="entry name" value="NAD_binding_4"/>
    <property type="match status" value="2"/>
</dbReference>
<protein>
    <recommendedName>
        <fullName evidence="1">Fatty acyl-CoA reductase</fullName>
        <ecNumber evidence="1">1.2.1.84</ecNumber>
    </recommendedName>
</protein>
<keyword evidence="1" id="KW-0444">Lipid biosynthesis</keyword>
<keyword evidence="1" id="KW-0443">Lipid metabolism</keyword>
<dbReference type="Gene3D" id="3.40.50.720">
    <property type="entry name" value="NAD(P)-binding Rossmann-like Domain"/>
    <property type="match status" value="1"/>
</dbReference>
<organism evidence="3">
    <name type="scientific">Timema douglasi</name>
    <name type="common">Walking stick</name>
    <dbReference type="NCBI Taxonomy" id="61478"/>
    <lineage>
        <taxon>Eukaryota</taxon>
        <taxon>Metazoa</taxon>
        <taxon>Ecdysozoa</taxon>
        <taxon>Arthropoda</taxon>
        <taxon>Hexapoda</taxon>
        <taxon>Insecta</taxon>
        <taxon>Pterygota</taxon>
        <taxon>Neoptera</taxon>
        <taxon>Polyneoptera</taxon>
        <taxon>Phasmatodea</taxon>
        <taxon>Timematodea</taxon>
        <taxon>Timematoidea</taxon>
        <taxon>Timematidae</taxon>
        <taxon>Timema</taxon>
    </lineage>
</organism>
<keyword evidence="1" id="KW-0560">Oxidoreductase</keyword>
<dbReference type="GO" id="GO:0102965">
    <property type="term" value="F:alcohol-forming long-chain fatty acyl-CoA reductase activity"/>
    <property type="evidence" value="ECO:0007669"/>
    <property type="project" value="UniProtKB-EC"/>
</dbReference>
<dbReference type="GO" id="GO:0080019">
    <property type="term" value="F:alcohol-forming very long-chain fatty acyl-CoA reductase activity"/>
    <property type="evidence" value="ECO:0007669"/>
    <property type="project" value="InterPro"/>
</dbReference>
<comment type="catalytic activity">
    <reaction evidence="1">
        <text>a long-chain fatty acyl-CoA + 2 NADPH + 2 H(+) = a long-chain primary fatty alcohol + 2 NADP(+) + CoA</text>
        <dbReference type="Rhea" id="RHEA:52716"/>
        <dbReference type="ChEBI" id="CHEBI:15378"/>
        <dbReference type="ChEBI" id="CHEBI:57287"/>
        <dbReference type="ChEBI" id="CHEBI:57783"/>
        <dbReference type="ChEBI" id="CHEBI:58349"/>
        <dbReference type="ChEBI" id="CHEBI:77396"/>
        <dbReference type="ChEBI" id="CHEBI:83139"/>
        <dbReference type="EC" id="1.2.1.84"/>
    </reaction>
</comment>
<dbReference type="AlphaFoldDB" id="A0A7R8VV87"/>
<reference evidence="3" key="1">
    <citation type="submission" date="2020-11" db="EMBL/GenBank/DDBJ databases">
        <authorList>
            <person name="Tran Van P."/>
        </authorList>
    </citation>
    <scope>NUCLEOTIDE SEQUENCE</scope>
</reference>
<dbReference type="SUPFAM" id="SSF51735">
    <property type="entry name" value="NAD(P)-binding Rossmann-fold domains"/>
    <property type="match status" value="1"/>
</dbReference>
<comment type="similarity">
    <text evidence="1">Belongs to the fatty acyl-CoA reductase family.</text>
</comment>
<proteinExistence type="inferred from homology"/>
<gene>
    <name evidence="3" type="ORF">TDIB3V08_LOCUS10256</name>
</gene>
<sequence length="235" mass="26725">MGVKSPQNEGELDYSEIQKYYSGSTLLITGATGFLGKVLLEKLLRSCPDIHKIYLLIRQNKGVKANKRFIEQFSGPIKISDARFYLRLLEVDNINDLSRRIVYIHDECVDQIVEISGDRGRSHISLVDGSLFDKMKLCCPNYAEKVAYIEGDIAKVRLGIGADDYTMLTKEVNLIFHVAATVRFDEKLKIALNLNVQAIKEMLELSKQTVKLKLYLRVHANASEFVRKPLFPFLP</sequence>
<dbReference type="GO" id="GO:0005777">
    <property type="term" value="C:peroxisome"/>
    <property type="evidence" value="ECO:0007669"/>
    <property type="project" value="TreeGrafter"/>
</dbReference>